<dbReference type="Gene3D" id="3.90.1170.30">
    <property type="entry name" value="Pyrimidine nucleoside phosphorylase-like, C-terminal domain"/>
    <property type="match status" value="1"/>
</dbReference>
<dbReference type="HAMAP" id="MF_01628">
    <property type="entry name" value="Thymid_phosp"/>
    <property type="match status" value="1"/>
</dbReference>
<dbReference type="InterPro" id="IPR018090">
    <property type="entry name" value="Pyrmidine_PPas_bac/euk"/>
</dbReference>
<dbReference type="SUPFAM" id="SSF47648">
    <property type="entry name" value="Nucleoside phosphorylase/phosphoribosyltransferase N-terminal domain"/>
    <property type="match status" value="1"/>
</dbReference>
<dbReference type="NCBIfam" id="NF004490">
    <property type="entry name" value="PRK05820.1"/>
    <property type="match status" value="1"/>
</dbReference>
<protein>
    <recommendedName>
        <fullName evidence="3 7">Thymidine phosphorylase</fullName>
        <ecNumber evidence="3 7">2.4.2.4</ecNumber>
    </recommendedName>
    <alternativeName>
        <fullName evidence="7">TdRPase</fullName>
    </alternativeName>
</protein>
<dbReference type="RefSeq" id="WP_183949067.1">
    <property type="nucleotide sequence ID" value="NZ_JACHHX010000019.1"/>
</dbReference>
<dbReference type="InterPro" id="IPR000312">
    <property type="entry name" value="Glycosyl_Trfase_fam3"/>
</dbReference>
<dbReference type="PANTHER" id="PTHR10515:SF0">
    <property type="entry name" value="THYMIDINE PHOSPHORYLASE"/>
    <property type="match status" value="1"/>
</dbReference>
<name>A0A7W7Y1L5_9GAMM</name>
<dbReference type="AlphaFoldDB" id="A0A7W7Y1L5"/>
<keyword evidence="5 7" id="KW-0808">Transferase</keyword>
<dbReference type="Proteomes" id="UP000519004">
    <property type="component" value="Unassembled WGS sequence"/>
</dbReference>
<dbReference type="NCBIfam" id="TIGR02644">
    <property type="entry name" value="Y_phosphoryl"/>
    <property type="match status" value="1"/>
</dbReference>
<dbReference type="SUPFAM" id="SSF52418">
    <property type="entry name" value="Nucleoside phosphorylase/phosphoribosyltransferase catalytic domain"/>
    <property type="match status" value="1"/>
</dbReference>
<dbReference type="PANTHER" id="PTHR10515">
    <property type="entry name" value="THYMIDINE PHOSPHORYLASE"/>
    <property type="match status" value="1"/>
</dbReference>
<dbReference type="NCBIfam" id="TIGR02643">
    <property type="entry name" value="T_phosphoryl"/>
    <property type="match status" value="1"/>
</dbReference>
<dbReference type="Pfam" id="PF07831">
    <property type="entry name" value="PYNP_C"/>
    <property type="match status" value="1"/>
</dbReference>
<dbReference type="GO" id="GO:0005829">
    <property type="term" value="C:cytosol"/>
    <property type="evidence" value="ECO:0007669"/>
    <property type="project" value="TreeGrafter"/>
</dbReference>
<keyword evidence="10" id="KW-1185">Reference proteome</keyword>
<evidence type="ECO:0000256" key="7">
    <source>
        <dbReference type="HAMAP-Rule" id="MF_01628"/>
    </source>
</evidence>
<keyword evidence="4 7" id="KW-0328">Glycosyltransferase</keyword>
<dbReference type="SMART" id="SM00941">
    <property type="entry name" value="PYNP_C"/>
    <property type="match status" value="1"/>
</dbReference>
<dbReference type="FunFam" id="3.40.1030.10:FF:000003">
    <property type="entry name" value="Pyrimidine-nucleoside phosphorylase"/>
    <property type="match status" value="1"/>
</dbReference>
<dbReference type="PIRSF" id="PIRSF000478">
    <property type="entry name" value="TP_PyNP"/>
    <property type="match status" value="1"/>
</dbReference>
<accession>A0A7W7Y1L5</accession>
<dbReference type="InterPro" id="IPR035902">
    <property type="entry name" value="Nuc_phospho_transferase"/>
</dbReference>
<dbReference type="InterPro" id="IPR013102">
    <property type="entry name" value="PYNP_C"/>
</dbReference>
<dbReference type="EC" id="2.4.2.4" evidence="3 7"/>
<evidence type="ECO:0000259" key="8">
    <source>
        <dbReference type="SMART" id="SM00941"/>
    </source>
</evidence>
<comment type="caution">
    <text evidence="9">The sequence shown here is derived from an EMBL/GenBank/DDBJ whole genome shotgun (WGS) entry which is preliminary data.</text>
</comment>
<dbReference type="Pfam" id="PF02885">
    <property type="entry name" value="Glycos_trans_3N"/>
    <property type="match status" value="1"/>
</dbReference>
<dbReference type="InterPro" id="IPR017872">
    <property type="entry name" value="Pyrmidine_PPase_CS"/>
</dbReference>
<dbReference type="InterPro" id="IPR000053">
    <property type="entry name" value="Thymidine/pyrmidine_PPase"/>
</dbReference>
<dbReference type="InterPro" id="IPR013465">
    <property type="entry name" value="Thymidine_Pase"/>
</dbReference>
<dbReference type="EMBL" id="JACHHX010000019">
    <property type="protein sequence ID" value="MBB5016400.1"/>
    <property type="molecule type" value="Genomic_DNA"/>
</dbReference>
<gene>
    <name evidence="7" type="primary">deoA</name>
    <name evidence="9" type="ORF">HNQ58_002315</name>
</gene>
<evidence type="ECO:0000313" key="9">
    <source>
        <dbReference type="EMBL" id="MBB5016400.1"/>
    </source>
</evidence>
<dbReference type="GO" id="GO:0006206">
    <property type="term" value="P:pyrimidine nucleobase metabolic process"/>
    <property type="evidence" value="ECO:0007669"/>
    <property type="project" value="InterPro"/>
</dbReference>
<organism evidence="9 10">
    <name type="scientific">Rehaibacterium terrae</name>
    <dbReference type="NCBI Taxonomy" id="1341696"/>
    <lineage>
        <taxon>Bacteria</taxon>
        <taxon>Pseudomonadati</taxon>
        <taxon>Pseudomonadota</taxon>
        <taxon>Gammaproteobacteria</taxon>
        <taxon>Lysobacterales</taxon>
        <taxon>Lysobacteraceae</taxon>
        <taxon>Rehaibacterium</taxon>
    </lineage>
</organism>
<evidence type="ECO:0000256" key="1">
    <source>
        <dbReference type="ARBA" id="ARBA00006915"/>
    </source>
</evidence>
<dbReference type="Pfam" id="PF00591">
    <property type="entry name" value="Glycos_transf_3"/>
    <property type="match status" value="1"/>
</dbReference>
<dbReference type="SUPFAM" id="SSF54680">
    <property type="entry name" value="Pyrimidine nucleoside phosphorylase C-terminal domain"/>
    <property type="match status" value="1"/>
</dbReference>
<feature type="domain" description="Pyrimidine nucleoside phosphorylase C-terminal" evidence="8">
    <location>
        <begin position="352"/>
        <end position="426"/>
    </location>
</feature>
<dbReference type="Gene3D" id="1.20.970.10">
    <property type="entry name" value="Transferase, Pyrimidine Nucleoside Phosphorylase, Chain C"/>
    <property type="match status" value="1"/>
</dbReference>
<proteinExistence type="inferred from homology"/>
<dbReference type="InterPro" id="IPR036320">
    <property type="entry name" value="Glycosyl_Trfase_fam3_N_dom_sf"/>
</dbReference>
<evidence type="ECO:0000256" key="4">
    <source>
        <dbReference type="ARBA" id="ARBA00022676"/>
    </source>
</evidence>
<comment type="subunit">
    <text evidence="2 7">Homodimer.</text>
</comment>
<dbReference type="GO" id="GO:0004645">
    <property type="term" value="F:1,4-alpha-oligoglucan phosphorylase activity"/>
    <property type="evidence" value="ECO:0007669"/>
    <property type="project" value="InterPro"/>
</dbReference>
<evidence type="ECO:0000256" key="6">
    <source>
        <dbReference type="ARBA" id="ARBA00048550"/>
    </source>
</evidence>
<dbReference type="InterPro" id="IPR017459">
    <property type="entry name" value="Glycosyl_Trfase_fam3_N_dom"/>
</dbReference>
<dbReference type="Gene3D" id="3.40.1030.10">
    <property type="entry name" value="Nucleoside phosphorylase/phosphoribosyltransferase catalytic domain"/>
    <property type="match status" value="1"/>
</dbReference>
<comment type="function">
    <text evidence="7">The enzymes which catalyze the reversible phosphorolysis of pyrimidine nucleosides are involved in the degradation of these compounds and in their utilization as carbon and energy sources, or in the rescue of pyrimidine bases for nucleotide synthesis.</text>
</comment>
<dbReference type="GO" id="GO:0046104">
    <property type="term" value="P:thymidine metabolic process"/>
    <property type="evidence" value="ECO:0007669"/>
    <property type="project" value="UniProtKB-UniRule"/>
</dbReference>
<comment type="catalytic activity">
    <reaction evidence="6 7">
        <text>thymidine + phosphate = 2-deoxy-alpha-D-ribose 1-phosphate + thymine</text>
        <dbReference type="Rhea" id="RHEA:16037"/>
        <dbReference type="ChEBI" id="CHEBI:17748"/>
        <dbReference type="ChEBI" id="CHEBI:17821"/>
        <dbReference type="ChEBI" id="CHEBI:43474"/>
        <dbReference type="ChEBI" id="CHEBI:57259"/>
        <dbReference type="EC" id="2.4.2.4"/>
    </reaction>
</comment>
<dbReference type="PROSITE" id="PS00647">
    <property type="entry name" value="THYMID_PHOSPHORYLASE"/>
    <property type="match status" value="1"/>
</dbReference>
<dbReference type="UniPathway" id="UPA00578">
    <property type="reaction ID" value="UER00638"/>
</dbReference>
<evidence type="ECO:0000256" key="3">
    <source>
        <dbReference type="ARBA" id="ARBA00011892"/>
    </source>
</evidence>
<dbReference type="InterPro" id="IPR036566">
    <property type="entry name" value="PYNP-like_C_sf"/>
</dbReference>
<evidence type="ECO:0000256" key="2">
    <source>
        <dbReference type="ARBA" id="ARBA00011738"/>
    </source>
</evidence>
<comment type="similarity">
    <text evidence="1 7">Belongs to the thymidine/pyrimidine-nucleoside phosphorylase family.</text>
</comment>
<sequence length="451" mass="46785">MAMPLPQELLRRKRDGLALGEAEIRSLVAGIADGRLCDAQVGAFAMAVCLRGMDDDETLALTLAMRDSGARLDWRDAGLHGPVLDKHSTGGVGDCTSLLLGPLVAACGGHVPMLSGRGLGHTGGTLDKLEAIPGYDTAPSNERLCRVVREAGVAIVGASADLAPADRRLYAIRDVTATVESTPLIVASILSKKLAASPDALVLDVKAGSGATLPDRAQARALADRLVAVARAAGLPASALLTDMSQPLATAVGNALELRLVLRLLRGERAEPRLLAVTLALGVEMLLQGRLASDRADAERRLRDALSSGRAAERFARMVALLGGPRDLLEREDAHLADAPCIAPVFPLQEGVVAAIDARALGLTVVALGGGRSRAGARIDPRVGLARIAAIGTRVGRDAPLAWVHAADADALPQAAQRLRAAFRLADHGEAPPLIHGRLATAETPTRTATA</sequence>
<evidence type="ECO:0000313" key="10">
    <source>
        <dbReference type="Proteomes" id="UP000519004"/>
    </source>
</evidence>
<reference evidence="9 10" key="1">
    <citation type="submission" date="2020-08" db="EMBL/GenBank/DDBJ databases">
        <title>Genomic Encyclopedia of Type Strains, Phase IV (KMG-IV): sequencing the most valuable type-strain genomes for metagenomic binning, comparative biology and taxonomic classification.</title>
        <authorList>
            <person name="Goeker M."/>
        </authorList>
    </citation>
    <scope>NUCLEOTIDE SEQUENCE [LARGE SCALE GENOMIC DNA]</scope>
    <source>
        <strain evidence="9 10">DSM 25897</strain>
    </source>
</reference>
<dbReference type="GO" id="GO:0009032">
    <property type="term" value="F:thymidine phosphorylase activity"/>
    <property type="evidence" value="ECO:0007669"/>
    <property type="project" value="UniProtKB-UniRule"/>
</dbReference>
<comment type="pathway">
    <text evidence="7">Pyrimidine metabolism; dTMP biosynthesis via salvage pathway; dTMP from thymine: step 1/2.</text>
</comment>
<evidence type="ECO:0000256" key="5">
    <source>
        <dbReference type="ARBA" id="ARBA00022679"/>
    </source>
</evidence>